<dbReference type="OrthoDB" id="21225at2759"/>
<comment type="caution">
    <text evidence="1">The sequence shown here is derived from an EMBL/GenBank/DDBJ whole genome shotgun (WGS) entry which is preliminary data.</text>
</comment>
<sequence>MSANGLAAFRVNGNGPTLIQDASISDLPILPADFDFNGPDSPIPIPGRTSQLDEEYGWEKEQVEKLDVTEDLSTLPHRPFSKSTSVLNLSSAQPRLLHALTMPSPSQLGDLQHPHRTVPGSPQPLRANTLPPELAHFQELSLELADMVQTVIQTMLQISPSQVLDPSKEQFSSCSVAVPTPSLSSMFTAMRNLNFISANMASIFSQTSNLRGAGDVLPFLTLGSETTFDVGELLQSVGDALGGAAAQVGTELVIFHGDVGFKHVYVKGNESGLSYVLTHIVRQVLATGKAGDTVELGLYVVSGVTKPPTVDPRYSVDVLTTPEDSDGPLRCKISIMHKFAPLDPLHGDSAVTPRPSPDFSTTLLERLLSKVGASFNRTIPNRTLPNQTVPLSSSEDWAWEFSFKAWQSSPPAPDPASIVVHGLADRPLPSGEPTLAQLSAFAETLRAKKAILYANVKAMPRTVVRRLRRAQLLTR</sequence>
<proteinExistence type="predicted"/>
<evidence type="ECO:0000313" key="1">
    <source>
        <dbReference type="EMBL" id="KAG7445972.1"/>
    </source>
</evidence>
<gene>
    <name evidence="1" type="ORF">BT62DRAFT_145702</name>
</gene>
<accession>A0A9P8ATK0</accession>
<dbReference type="EMBL" id="MU250535">
    <property type="protein sequence ID" value="KAG7445972.1"/>
    <property type="molecule type" value="Genomic_DNA"/>
</dbReference>
<dbReference type="AlphaFoldDB" id="A0A9P8ATK0"/>
<dbReference type="Proteomes" id="UP000812287">
    <property type="component" value="Unassembled WGS sequence"/>
</dbReference>
<protein>
    <submittedName>
        <fullName evidence="1">Uncharacterized protein</fullName>
    </submittedName>
</protein>
<dbReference type="GeneID" id="66102138"/>
<evidence type="ECO:0000313" key="2">
    <source>
        <dbReference type="Proteomes" id="UP000812287"/>
    </source>
</evidence>
<organism evidence="1 2">
    <name type="scientific">Guyanagaster necrorhizus</name>
    <dbReference type="NCBI Taxonomy" id="856835"/>
    <lineage>
        <taxon>Eukaryota</taxon>
        <taxon>Fungi</taxon>
        <taxon>Dikarya</taxon>
        <taxon>Basidiomycota</taxon>
        <taxon>Agaricomycotina</taxon>
        <taxon>Agaricomycetes</taxon>
        <taxon>Agaricomycetidae</taxon>
        <taxon>Agaricales</taxon>
        <taxon>Marasmiineae</taxon>
        <taxon>Physalacriaceae</taxon>
        <taxon>Guyanagaster</taxon>
    </lineage>
</organism>
<reference evidence="1" key="1">
    <citation type="submission" date="2020-11" db="EMBL/GenBank/DDBJ databases">
        <title>Adaptations for nitrogen fixation in a non-lichenized fungal sporocarp promotes dispersal by wood-feeding termites.</title>
        <authorList>
            <consortium name="DOE Joint Genome Institute"/>
            <person name="Koch R.A."/>
            <person name="Yoon G."/>
            <person name="Arayal U."/>
            <person name="Lail K."/>
            <person name="Amirebrahimi M."/>
            <person name="Labutti K."/>
            <person name="Lipzen A."/>
            <person name="Riley R."/>
            <person name="Barry K."/>
            <person name="Henrissat B."/>
            <person name="Grigoriev I.V."/>
            <person name="Herr J.R."/>
            <person name="Aime M.C."/>
        </authorList>
    </citation>
    <scope>NUCLEOTIDE SEQUENCE</scope>
    <source>
        <strain evidence="1">MCA 3950</strain>
    </source>
</reference>
<name>A0A9P8ATK0_9AGAR</name>
<dbReference type="RefSeq" id="XP_043039472.1">
    <property type="nucleotide sequence ID" value="XM_043179843.1"/>
</dbReference>
<keyword evidence="2" id="KW-1185">Reference proteome</keyword>